<name>A0AA39I9D9_9BILA</name>
<protein>
    <submittedName>
        <fullName evidence="2">Uncharacterized protein</fullName>
    </submittedName>
</protein>
<dbReference type="Proteomes" id="UP001175271">
    <property type="component" value="Unassembled WGS sequence"/>
</dbReference>
<dbReference type="EMBL" id="JAUCMV010000002">
    <property type="protein sequence ID" value="KAK0420246.1"/>
    <property type="molecule type" value="Genomic_DNA"/>
</dbReference>
<feature type="compositionally biased region" description="Basic and acidic residues" evidence="1">
    <location>
        <begin position="26"/>
        <end position="48"/>
    </location>
</feature>
<accession>A0AA39I9D9</accession>
<feature type="compositionally biased region" description="Polar residues" evidence="1">
    <location>
        <begin position="9"/>
        <end position="20"/>
    </location>
</feature>
<sequence length="290" mass="32517">MEHQRSHHSQWTQESRSCTVRQLGKTADDREKYVSHQTHDRQYPERQSRCEVNVTNFPSQSSSFGQSATFHRPVPETDLFEVVFQTSNVLKAGTDGHFQLYLAQTDACGRICGQPLGPYPIKSEKEYLETGTVHRQAYQTGSFKHHHLLTGGADALIIKKSTVHCNGITYDKHFYFPKSNDEGWLKEDGFYVIYANGKFKYFHGSAKSKVEEIAVEVLPFGLANGSSLFSGYAAPCNNNSSFSRCITTTATMALGSEARQHNAWTATTATSVRIEVCQSWIVNTGTIRRS</sequence>
<evidence type="ECO:0000256" key="1">
    <source>
        <dbReference type="SAM" id="MobiDB-lite"/>
    </source>
</evidence>
<dbReference type="AlphaFoldDB" id="A0AA39I9D9"/>
<organism evidence="2 3">
    <name type="scientific">Steinernema hermaphroditum</name>
    <dbReference type="NCBI Taxonomy" id="289476"/>
    <lineage>
        <taxon>Eukaryota</taxon>
        <taxon>Metazoa</taxon>
        <taxon>Ecdysozoa</taxon>
        <taxon>Nematoda</taxon>
        <taxon>Chromadorea</taxon>
        <taxon>Rhabditida</taxon>
        <taxon>Tylenchina</taxon>
        <taxon>Panagrolaimomorpha</taxon>
        <taxon>Strongyloidoidea</taxon>
        <taxon>Steinernematidae</taxon>
        <taxon>Steinernema</taxon>
    </lineage>
</organism>
<reference evidence="2" key="1">
    <citation type="submission" date="2023-06" db="EMBL/GenBank/DDBJ databases">
        <title>Genomic analysis of the entomopathogenic nematode Steinernema hermaphroditum.</title>
        <authorList>
            <person name="Schwarz E.M."/>
            <person name="Heppert J.K."/>
            <person name="Baniya A."/>
            <person name="Schwartz H.T."/>
            <person name="Tan C.-H."/>
            <person name="Antoshechkin I."/>
            <person name="Sternberg P.W."/>
            <person name="Goodrich-Blair H."/>
            <person name="Dillman A.R."/>
        </authorList>
    </citation>
    <scope>NUCLEOTIDE SEQUENCE</scope>
    <source>
        <strain evidence="2">PS9179</strain>
        <tissue evidence="2">Whole animal</tissue>
    </source>
</reference>
<proteinExistence type="predicted"/>
<feature type="region of interest" description="Disordered" evidence="1">
    <location>
        <begin position="1"/>
        <end position="48"/>
    </location>
</feature>
<keyword evidence="3" id="KW-1185">Reference proteome</keyword>
<evidence type="ECO:0000313" key="2">
    <source>
        <dbReference type="EMBL" id="KAK0420246.1"/>
    </source>
</evidence>
<evidence type="ECO:0000313" key="3">
    <source>
        <dbReference type="Proteomes" id="UP001175271"/>
    </source>
</evidence>
<comment type="caution">
    <text evidence="2">The sequence shown here is derived from an EMBL/GenBank/DDBJ whole genome shotgun (WGS) entry which is preliminary data.</text>
</comment>
<gene>
    <name evidence="2" type="ORF">QR680_014583</name>
</gene>